<dbReference type="SUPFAM" id="SSF50974">
    <property type="entry name" value="Nitrous oxide reductase, N-terminal domain"/>
    <property type="match status" value="1"/>
</dbReference>
<feature type="compositionally biased region" description="Basic and acidic residues" evidence="1">
    <location>
        <begin position="359"/>
        <end position="370"/>
    </location>
</feature>
<dbReference type="PANTHER" id="PTHR47197">
    <property type="entry name" value="PROTEIN NIRF"/>
    <property type="match status" value="1"/>
</dbReference>
<dbReference type="InterPro" id="IPR051200">
    <property type="entry name" value="Host-pathogen_enzymatic-act"/>
</dbReference>
<evidence type="ECO:0000313" key="2">
    <source>
        <dbReference type="EMBL" id="WLQ62210.1"/>
    </source>
</evidence>
<feature type="region of interest" description="Disordered" evidence="1">
    <location>
        <begin position="338"/>
        <end position="370"/>
    </location>
</feature>
<dbReference type="RefSeq" id="WP_147964271.1">
    <property type="nucleotide sequence ID" value="NZ_CP120983.1"/>
</dbReference>
<dbReference type="InterPro" id="IPR011045">
    <property type="entry name" value="N2O_reductase_N"/>
</dbReference>
<evidence type="ECO:0000313" key="3">
    <source>
        <dbReference type="Proteomes" id="UP001224433"/>
    </source>
</evidence>
<dbReference type="Gene3D" id="2.130.10.10">
    <property type="entry name" value="YVTN repeat-like/Quinoprotein amine dehydrogenase"/>
    <property type="match status" value="1"/>
</dbReference>
<dbReference type="Proteomes" id="UP001224433">
    <property type="component" value="Chromosome"/>
</dbReference>
<keyword evidence="3" id="KW-1185">Reference proteome</keyword>
<reference evidence="2 3" key="1">
    <citation type="submission" date="2023-03" db="EMBL/GenBank/DDBJ databases">
        <title>Isolation and description of six Streptomyces strains from soil environments, able to metabolize different microbial glucans.</title>
        <authorList>
            <person name="Widen T."/>
            <person name="Larsbrink J."/>
        </authorList>
    </citation>
    <scope>NUCLEOTIDE SEQUENCE [LARGE SCALE GENOMIC DNA]</scope>
    <source>
        <strain evidence="2 3">Alt3</strain>
    </source>
</reference>
<gene>
    <name evidence="2" type="ORF">P8A20_00795</name>
</gene>
<proteinExistence type="predicted"/>
<sequence>MDSPNSRVRRIAAIAVTLAVGSVFTLTRTAAAGGGTEGAGTPPGSHVTSVPLAPGLYQSAYSERNGVLWATASVGQPPAPVTGSQLLRIDPGTLEVQAAYTPPTSGTVEAVYGIDVDDEHDTLWVTNTRDNSVAVYSQSTGRHLVTRQNVNHSREVVVDEKRDLVWASAFGDGALVAFDTRTFKEVRRVTVEGGGPTGLTVDERTGTVYAADFTNDQIIEVAPGSRTPRLIPTGEGPLSIALSTDGRSAYTADQTSGTLSVVDLRKGVVATSVRTGKGAKSVAVEACSGRVLVADRLAASVSVVDPRKGAVVESVTTDAYPNHVEVTDGGTAYVLDKSGSGPAGEDGITRIRLHPQSPAHHDPTEVRPVC</sequence>
<organism evidence="2 3">
    <name type="scientific">Streptomyces glycanivorans</name>
    <dbReference type="NCBI Taxonomy" id="3033808"/>
    <lineage>
        <taxon>Bacteria</taxon>
        <taxon>Bacillati</taxon>
        <taxon>Actinomycetota</taxon>
        <taxon>Actinomycetes</taxon>
        <taxon>Kitasatosporales</taxon>
        <taxon>Streptomycetaceae</taxon>
        <taxon>Streptomyces</taxon>
    </lineage>
</organism>
<dbReference type="PANTHER" id="PTHR47197:SF3">
    <property type="entry name" value="DIHYDRO-HEME D1 DEHYDROGENASE"/>
    <property type="match status" value="1"/>
</dbReference>
<name>A0ABY9J2Z6_9ACTN</name>
<evidence type="ECO:0000256" key="1">
    <source>
        <dbReference type="SAM" id="MobiDB-lite"/>
    </source>
</evidence>
<protein>
    <submittedName>
        <fullName evidence="2">YncE family protein</fullName>
    </submittedName>
</protein>
<dbReference type="EMBL" id="CP120983">
    <property type="protein sequence ID" value="WLQ62210.1"/>
    <property type="molecule type" value="Genomic_DNA"/>
</dbReference>
<dbReference type="InterPro" id="IPR015943">
    <property type="entry name" value="WD40/YVTN_repeat-like_dom_sf"/>
</dbReference>
<accession>A0ABY9J2Z6</accession>